<dbReference type="Pfam" id="PF07494">
    <property type="entry name" value="Reg_prop"/>
    <property type="match status" value="1"/>
</dbReference>
<evidence type="ECO:0000259" key="2">
    <source>
        <dbReference type="Pfam" id="PF21544"/>
    </source>
</evidence>
<proteinExistence type="predicted"/>
<accession>E4T704</accession>
<keyword evidence="1" id="KW-0732">Signal</keyword>
<dbReference type="STRING" id="694427.Palpr_2365"/>
<dbReference type="EMBL" id="CP002345">
    <property type="protein sequence ID" value="ADQ80498.1"/>
    <property type="molecule type" value="Genomic_DNA"/>
</dbReference>
<dbReference type="NCBIfam" id="TIGR04183">
    <property type="entry name" value="Por_Secre_tail"/>
    <property type="match status" value="1"/>
</dbReference>
<feature type="domain" description="PorZ N-terminal beta-propeller" evidence="2">
    <location>
        <begin position="50"/>
        <end position="206"/>
    </location>
</feature>
<dbReference type="eggNOG" id="COG3292">
    <property type="taxonomic scope" value="Bacteria"/>
</dbReference>
<dbReference type="AlphaFoldDB" id="E4T704"/>
<dbReference type="InterPro" id="IPR011110">
    <property type="entry name" value="Reg_prop"/>
</dbReference>
<keyword evidence="4" id="KW-1185">Reference proteome</keyword>
<dbReference type="SUPFAM" id="SSF63829">
    <property type="entry name" value="Calcium-dependent phosphotriesterase"/>
    <property type="match status" value="1"/>
</dbReference>
<dbReference type="OrthoDB" id="9807410at2"/>
<reference key="1">
    <citation type="submission" date="2010-11" db="EMBL/GenBank/DDBJ databases">
        <title>The complete genome of Paludibacter propionicigenes DSM 17365.</title>
        <authorList>
            <consortium name="US DOE Joint Genome Institute (JGI-PGF)"/>
            <person name="Lucas S."/>
            <person name="Copeland A."/>
            <person name="Lapidus A."/>
            <person name="Bruce D."/>
            <person name="Goodwin L."/>
            <person name="Pitluck S."/>
            <person name="Kyrpides N."/>
            <person name="Mavromatis K."/>
            <person name="Ivanova N."/>
            <person name="Munk A.C."/>
            <person name="Brettin T."/>
            <person name="Detter J.C."/>
            <person name="Han C."/>
            <person name="Tapia R."/>
            <person name="Land M."/>
            <person name="Hauser L."/>
            <person name="Markowitz V."/>
            <person name="Cheng J.-F."/>
            <person name="Hugenholtz P."/>
            <person name="Woyke T."/>
            <person name="Wu D."/>
            <person name="Gronow S."/>
            <person name="Wellnitz S."/>
            <person name="Brambilla E."/>
            <person name="Klenk H.-P."/>
            <person name="Eisen J.A."/>
        </authorList>
    </citation>
    <scope>NUCLEOTIDE SEQUENCE</scope>
    <source>
        <strain>WB4</strain>
    </source>
</reference>
<evidence type="ECO:0000313" key="4">
    <source>
        <dbReference type="Proteomes" id="UP000008718"/>
    </source>
</evidence>
<dbReference type="SUPFAM" id="SSF101898">
    <property type="entry name" value="NHL repeat"/>
    <property type="match status" value="1"/>
</dbReference>
<protein>
    <submittedName>
        <fullName evidence="3">Putative immunoreactive 84 kDa antigen PG93</fullName>
    </submittedName>
</protein>
<dbReference type="Gene3D" id="2.130.10.10">
    <property type="entry name" value="YVTN repeat-like/Quinoprotein amine dehydrogenase"/>
    <property type="match status" value="1"/>
</dbReference>
<evidence type="ECO:0000256" key="1">
    <source>
        <dbReference type="SAM" id="SignalP"/>
    </source>
</evidence>
<dbReference type="HOGENOM" id="CLU_018865_0_0_10"/>
<reference evidence="3 4" key="2">
    <citation type="journal article" date="2011" name="Stand. Genomic Sci.">
        <title>Complete genome sequence of Paludibacter propionicigenes type strain (WB4).</title>
        <authorList>
            <person name="Gronow S."/>
            <person name="Munk C."/>
            <person name="Lapidus A."/>
            <person name="Nolan M."/>
            <person name="Lucas S."/>
            <person name="Hammon N."/>
            <person name="Deshpande S."/>
            <person name="Cheng J.F."/>
            <person name="Tapia R."/>
            <person name="Han C."/>
            <person name="Goodwin L."/>
            <person name="Pitluck S."/>
            <person name="Liolios K."/>
            <person name="Ivanova N."/>
            <person name="Mavromatis K."/>
            <person name="Mikhailova N."/>
            <person name="Pati A."/>
            <person name="Chen A."/>
            <person name="Palaniappan K."/>
            <person name="Land M."/>
            <person name="Hauser L."/>
            <person name="Chang Y.J."/>
            <person name="Jeffries C.D."/>
            <person name="Brambilla E."/>
            <person name="Rohde M."/>
            <person name="Goker M."/>
            <person name="Detter J.C."/>
            <person name="Woyke T."/>
            <person name="Bristow J."/>
            <person name="Eisen J.A."/>
            <person name="Markowitz V."/>
            <person name="Hugenholtz P."/>
            <person name="Kyrpides N.C."/>
            <person name="Klenk H.P."/>
        </authorList>
    </citation>
    <scope>NUCLEOTIDE SEQUENCE [LARGE SCALE GENOMIC DNA]</scope>
    <source>
        <strain evidence="4">DSM 17365 / JCM 13257 / WB4</strain>
    </source>
</reference>
<dbReference type="InterPro" id="IPR026444">
    <property type="entry name" value="Secre_tail"/>
</dbReference>
<dbReference type="Gene3D" id="2.60.40.4070">
    <property type="match status" value="1"/>
</dbReference>
<dbReference type="Pfam" id="PF21544">
    <property type="entry name" value="PorZ_N_b_propeller"/>
    <property type="match status" value="1"/>
</dbReference>
<dbReference type="InterPro" id="IPR048954">
    <property type="entry name" value="PorZ_N"/>
</dbReference>
<dbReference type="KEGG" id="ppn:Palpr_2365"/>
<evidence type="ECO:0000313" key="3">
    <source>
        <dbReference type="EMBL" id="ADQ80498.1"/>
    </source>
</evidence>
<name>E4T704_PALPW</name>
<sequence length="782" mass="85559">MRHTNNKIIIIGFLLSAISFSVMAQVAMGKWRTHLSYNNVTQIAQSPNKIFAVSQGALFSVDKQDGSLYFYSKTNGLNGSGITNIEYNPTTQELLIIYSNGNIDALGNNGIINIPDLYNKQMSASKAVHHILFYQKKAYLSCDFGIVVLNLDKKEVADTYYIGPNASQVAVLNTTIHNATIYALSKSTIYQASITEPQLVNYAYWTSGTSWPGTGDFQGIVSFGGKLILQRGGKLYKQENDNSWTPLLVGVNAFNVSNGSLAVFTDNVTYLYDTSFNAKTINNLGTITDAEYDAQNSTYYLAANSSGIISYKQTGSETPVVNYFKPVGPAVNIPWDMTFSGKKLFVVPGGRWASQNFTNGDVMMYEAGVWTNIYAKTIQDKTGHLVNDFMNVAVDPLDNNHFFVSSYGTGLYEFKNNTFANWYNHLNSKLETAVANDPYRYIRLDGAVFDQQGNLFVSNTSAAAGIKILASNGTWSQLTYPAIASKPTLGKILISNQNVNQKWVLSVRSQPGIFVFDDNKTLTDQSDDKAIFLSKFTYPEQDKTGNTIHTSQYPSAVYCIAQDKNGVVWVGTDIGPFLFNNISKVYNDDYTCSRVKIPRADSTNLADYLLVNEHIKAIAIDGANRKWIGTENSGVYLMSANGQQTIQHFTSTNSPLLSDNVLSIAVNPVTGEVFFGTDQGLVSYQSDAADAESAFGNVYAYPNPVRQGYSGVITITGLVENTQVKITDIAGNLVCETVSNGSLATWNGKDANGRKVNTGIYLAICANADGTLSTITKILVIN</sequence>
<feature type="chain" id="PRO_5003189224" evidence="1">
    <location>
        <begin position="25"/>
        <end position="782"/>
    </location>
</feature>
<organism evidence="3 4">
    <name type="scientific">Paludibacter propionicigenes (strain DSM 17365 / JCM 13257 / WB4)</name>
    <dbReference type="NCBI Taxonomy" id="694427"/>
    <lineage>
        <taxon>Bacteria</taxon>
        <taxon>Pseudomonadati</taxon>
        <taxon>Bacteroidota</taxon>
        <taxon>Bacteroidia</taxon>
        <taxon>Bacteroidales</taxon>
        <taxon>Paludibacteraceae</taxon>
        <taxon>Paludibacter</taxon>
    </lineage>
</organism>
<dbReference type="RefSeq" id="WP_013445867.1">
    <property type="nucleotide sequence ID" value="NC_014734.1"/>
</dbReference>
<feature type="signal peptide" evidence="1">
    <location>
        <begin position="1"/>
        <end position="24"/>
    </location>
</feature>
<gene>
    <name evidence="3" type="ordered locus">Palpr_2365</name>
</gene>
<dbReference type="Proteomes" id="UP000008718">
    <property type="component" value="Chromosome"/>
</dbReference>
<dbReference type="InterPro" id="IPR015943">
    <property type="entry name" value="WD40/YVTN_repeat-like_dom_sf"/>
</dbReference>